<dbReference type="Proteomes" id="UP000239366">
    <property type="component" value="Unassembled WGS sequence"/>
</dbReference>
<gene>
    <name evidence="3" type="ORF">BST99_04055</name>
</gene>
<dbReference type="Pfam" id="PF00899">
    <property type="entry name" value="ThiF"/>
    <property type="match status" value="1"/>
</dbReference>
<protein>
    <recommendedName>
        <fullName evidence="2">Rhodanese domain-containing protein</fullName>
    </recommendedName>
</protein>
<dbReference type="GO" id="GO:0004792">
    <property type="term" value="F:thiosulfate-cyanide sulfurtransferase activity"/>
    <property type="evidence" value="ECO:0007669"/>
    <property type="project" value="TreeGrafter"/>
</dbReference>
<evidence type="ECO:0000259" key="2">
    <source>
        <dbReference type="PROSITE" id="PS50206"/>
    </source>
</evidence>
<keyword evidence="4" id="KW-1185">Reference proteome</keyword>
<reference evidence="4" key="1">
    <citation type="submission" date="2016-11" db="EMBL/GenBank/DDBJ databases">
        <title>Trade-off between light-utilization and light-protection in marine flavobacteria.</title>
        <authorList>
            <person name="Kumagai Y."/>
            <person name="Yoshizawa S."/>
            <person name="Kogure K."/>
        </authorList>
    </citation>
    <scope>NUCLEOTIDE SEQUENCE [LARGE SCALE GENOMIC DNA]</scope>
    <source>
        <strain evidence="4">SG-18</strain>
    </source>
</reference>
<dbReference type="InterPro" id="IPR035985">
    <property type="entry name" value="Ubiquitin-activating_enz"/>
</dbReference>
<dbReference type="SUPFAM" id="SSF69572">
    <property type="entry name" value="Activating enzymes of the ubiquitin-like proteins"/>
    <property type="match status" value="1"/>
</dbReference>
<organism evidence="3 4">
    <name type="scientific">Aureicoccus marinus</name>
    <dbReference type="NCBI Taxonomy" id="754435"/>
    <lineage>
        <taxon>Bacteria</taxon>
        <taxon>Pseudomonadati</taxon>
        <taxon>Bacteroidota</taxon>
        <taxon>Flavobacteriia</taxon>
        <taxon>Flavobacteriales</taxon>
        <taxon>Flavobacteriaceae</taxon>
        <taxon>Aureicoccus</taxon>
    </lineage>
</organism>
<dbReference type="PROSITE" id="PS50206">
    <property type="entry name" value="RHODANESE_3"/>
    <property type="match status" value="1"/>
</dbReference>
<dbReference type="AlphaFoldDB" id="A0A2S7T6D7"/>
<evidence type="ECO:0000313" key="3">
    <source>
        <dbReference type="EMBL" id="PQJ15016.1"/>
    </source>
</evidence>
<sequence>MFDPEERQRYIRQFDLSGFGESGQQDLKKAKILIVGLGGLGIPVAQILNGMGAGELGLLDGDRVEVHNLHRQSLYREEDIGRSKAEALKDLLQERNSFTKLHTFSDYINADTALDLIAYYDVVVDCTDNFGTRYLLNDACLIKNKPLVQAALQGFQGQLSVFNYQEGPTYRCLFPKPPRADEIPSCDQNGILGAMPFLVGSAQALEVVKVVCRLPGILSGSLLLIDVLTHRQQKIRFKLKPENREIKELEDLYEVPCAFDIEVIRSWATFFEEQEKKSSELIDVRESTELKGEIASAHLPLSQLEKEAPSYPWKSGTDYYLFCRSGKRSLEAQKYLQNNHPKCRFYSIMGGVEALPA</sequence>
<dbReference type="GO" id="GO:0016779">
    <property type="term" value="F:nucleotidyltransferase activity"/>
    <property type="evidence" value="ECO:0007669"/>
    <property type="project" value="TreeGrafter"/>
</dbReference>
<dbReference type="InterPro" id="IPR001763">
    <property type="entry name" value="Rhodanese-like_dom"/>
</dbReference>
<dbReference type="Gene3D" id="3.40.50.720">
    <property type="entry name" value="NAD(P)-binding Rossmann-like Domain"/>
    <property type="match status" value="1"/>
</dbReference>
<dbReference type="GO" id="GO:0008641">
    <property type="term" value="F:ubiquitin-like modifier activating enzyme activity"/>
    <property type="evidence" value="ECO:0007669"/>
    <property type="project" value="InterPro"/>
</dbReference>
<evidence type="ECO:0000313" key="4">
    <source>
        <dbReference type="Proteomes" id="UP000239366"/>
    </source>
</evidence>
<dbReference type="RefSeq" id="WP_105000668.1">
    <property type="nucleotide sequence ID" value="NZ_MQVX01000001.1"/>
</dbReference>
<dbReference type="CDD" id="cd00757">
    <property type="entry name" value="ThiF_MoeB_HesA_family"/>
    <property type="match status" value="1"/>
</dbReference>
<accession>A0A2S7T6D7</accession>
<dbReference type="CDD" id="cd00158">
    <property type="entry name" value="RHOD"/>
    <property type="match status" value="1"/>
</dbReference>
<dbReference type="GO" id="GO:0008146">
    <property type="term" value="F:sulfotransferase activity"/>
    <property type="evidence" value="ECO:0007669"/>
    <property type="project" value="TreeGrafter"/>
</dbReference>
<dbReference type="PANTHER" id="PTHR10953:SF102">
    <property type="entry name" value="ADENYLYLTRANSFERASE AND SULFURTRANSFERASE MOCS3"/>
    <property type="match status" value="1"/>
</dbReference>
<dbReference type="EMBL" id="MQVX01000001">
    <property type="protein sequence ID" value="PQJ15016.1"/>
    <property type="molecule type" value="Genomic_DNA"/>
</dbReference>
<evidence type="ECO:0000256" key="1">
    <source>
        <dbReference type="ARBA" id="ARBA00009919"/>
    </source>
</evidence>
<dbReference type="GO" id="GO:0005829">
    <property type="term" value="C:cytosol"/>
    <property type="evidence" value="ECO:0007669"/>
    <property type="project" value="TreeGrafter"/>
</dbReference>
<name>A0A2S7T6D7_9FLAO</name>
<dbReference type="InterPro" id="IPR045886">
    <property type="entry name" value="ThiF/MoeB/HesA"/>
</dbReference>
<dbReference type="FunFam" id="3.40.50.720:FF:000080">
    <property type="entry name" value="Thiazole biosynthesis adenylyltransferase ThiF"/>
    <property type="match status" value="1"/>
</dbReference>
<feature type="domain" description="Rhodanese" evidence="2">
    <location>
        <begin position="275"/>
        <end position="356"/>
    </location>
</feature>
<dbReference type="OrthoDB" id="9804286at2"/>
<dbReference type="PANTHER" id="PTHR10953">
    <property type="entry name" value="UBIQUITIN-ACTIVATING ENZYME E1"/>
    <property type="match status" value="1"/>
</dbReference>
<comment type="caution">
    <text evidence="3">The sequence shown here is derived from an EMBL/GenBank/DDBJ whole genome shotgun (WGS) entry which is preliminary data.</text>
</comment>
<dbReference type="Gene3D" id="3.40.250.10">
    <property type="entry name" value="Rhodanese-like domain"/>
    <property type="match status" value="1"/>
</dbReference>
<proteinExistence type="inferred from homology"/>
<comment type="similarity">
    <text evidence="1">Belongs to the HesA/MoeB/ThiF family.</text>
</comment>
<dbReference type="InterPro" id="IPR036873">
    <property type="entry name" value="Rhodanese-like_dom_sf"/>
</dbReference>
<dbReference type="InterPro" id="IPR000594">
    <property type="entry name" value="ThiF_NAD_FAD-bd"/>
</dbReference>